<dbReference type="PANTHER" id="PTHR30346">
    <property type="entry name" value="TRANSCRIPTIONAL DUAL REGULATOR HCAR-RELATED"/>
    <property type="match status" value="1"/>
</dbReference>
<dbReference type="Proteomes" id="UP000014417">
    <property type="component" value="Unassembled WGS sequence"/>
</dbReference>
<reference evidence="6 7" key="1">
    <citation type="submission" date="2013-04" db="EMBL/GenBank/DDBJ databases">
        <title>The Genome Sequence of Propionimicrobium lymphophilum ACS-093-V-SCH5.</title>
        <authorList>
            <consortium name="The Broad Institute Genomics Platform"/>
            <person name="Earl A."/>
            <person name="Ward D."/>
            <person name="Feldgarden M."/>
            <person name="Gevers D."/>
            <person name="Saerens B."/>
            <person name="Vaneechoutte M."/>
            <person name="Walker B."/>
            <person name="Young S."/>
            <person name="Zeng Q."/>
            <person name="Gargeya S."/>
            <person name="Fitzgerald M."/>
            <person name="Haas B."/>
            <person name="Abouelleil A."/>
            <person name="Allen A.W."/>
            <person name="Alvarado L."/>
            <person name="Arachchi H.M."/>
            <person name="Berlin A.M."/>
            <person name="Chapman S.B."/>
            <person name="Gainer-Dewar J."/>
            <person name="Goldberg J."/>
            <person name="Griggs A."/>
            <person name="Gujja S."/>
            <person name="Hansen M."/>
            <person name="Howarth C."/>
            <person name="Imamovic A."/>
            <person name="Ireland A."/>
            <person name="Larimer J."/>
            <person name="McCowan C."/>
            <person name="Murphy C."/>
            <person name="Pearson M."/>
            <person name="Poon T.W."/>
            <person name="Priest M."/>
            <person name="Roberts A."/>
            <person name="Saif S."/>
            <person name="Shea T."/>
            <person name="Sisk P."/>
            <person name="Sykes S."/>
            <person name="Wortman J."/>
            <person name="Nusbaum C."/>
            <person name="Birren B."/>
        </authorList>
    </citation>
    <scope>NUCLEOTIDE SEQUENCE [LARGE SCALE GENOMIC DNA]</scope>
    <source>
        <strain evidence="6 7">ACS-093-V-SCH5</strain>
    </source>
</reference>
<organism evidence="6 7">
    <name type="scientific">Propionimicrobium lymphophilum ACS-093-V-SCH5</name>
    <dbReference type="NCBI Taxonomy" id="883161"/>
    <lineage>
        <taxon>Bacteria</taxon>
        <taxon>Bacillati</taxon>
        <taxon>Actinomycetota</taxon>
        <taxon>Actinomycetes</taxon>
        <taxon>Propionibacteriales</taxon>
        <taxon>Propionibacteriaceae</taxon>
        <taxon>Propionimicrobium</taxon>
    </lineage>
</organism>
<dbReference type="HOGENOM" id="CLU_039613_32_0_11"/>
<evidence type="ECO:0000256" key="3">
    <source>
        <dbReference type="ARBA" id="ARBA00023125"/>
    </source>
</evidence>
<evidence type="ECO:0000256" key="2">
    <source>
        <dbReference type="ARBA" id="ARBA00023015"/>
    </source>
</evidence>
<dbReference type="SUPFAM" id="SSF46785">
    <property type="entry name" value="Winged helix' DNA-binding domain"/>
    <property type="match status" value="1"/>
</dbReference>
<dbReference type="GO" id="GO:0003677">
    <property type="term" value="F:DNA binding"/>
    <property type="evidence" value="ECO:0007669"/>
    <property type="project" value="UniProtKB-KW"/>
</dbReference>
<dbReference type="SUPFAM" id="SSF53850">
    <property type="entry name" value="Periplasmic binding protein-like II"/>
    <property type="match status" value="1"/>
</dbReference>
<dbReference type="STRING" id="883161.HMPREF9306_00503"/>
<keyword evidence="3" id="KW-0238">DNA-binding</keyword>
<dbReference type="InterPro" id="IPR036390">
    <property type="entry name" value="WH_DNA-bd_sf"/>
</dbReference>
<comment type="caution">
    <text evidence="6">The sequence shown here is derived from an EMBL/GenBank/DDBJ whole genome shotgun (WGS) entry which is preliminary data.</text>
</comment>
<evidence type="ECO:0000313" key="6">
    <source>
        <dbReference type="EMBL" id="EPD33741.1"/>
    </source>
</evidence>
<dbReference type="InterPro" id="IPR000847">
    <property type="entry name" value="LysR_HTH_N"/>
</dbReference>
<dbReference type="EMBL" id="AGZR01000004">
    <property type="protein sequence ID" value="EPD33741.1"/>
    <property type="molecule type" value="Genomic_DNA"/>
</dbReference>
<keyword evidence="2" id="KW-0805">Transcription regulation</keyword>
<dbReference type="PRINTS" id="PR00039">
    <property type="entry name" value="HTHLYSR"/>
</dbReference>
<name>S2W3N5_9ACTN</name>
<protein>
    <recommendedName>
        <fullName evidence="5">HTH lysR-type domain-containing protein</fullName>
    </recommendedName>
</protein>
<dbReference type="GO" id="GO:0003700">
    <property type="term" value="F:DNA-binding transcription factor activity"/>
    <property type="evidence" value="ECO:0007669"/>
    <property type="project" value="InterPro"/>
</dbReference>
<dbReference type="GO" id="GO:0032993">
    <property type="term" value="C:protein-DNA complex"/>
    <property type="evidence" value="ECO:0007669"/>
    <property type="project" value="TreeGrafter"/>
</dbReference>
<dbReference type="Gene3D" id="1.10.10.10">
    <property type="entry name" value="Winged helix-like DNA-binding domain superfamily/Winged helix DNA-binding domain"/>
    <property type="match status" value="1"/>
</dbReference>
<evidence type="ECO:0000256" key="1">
    <source>
        <dbReference type="ARBA" id="ARBA00009437"/>
    </source>
</evidence>
<dbReference type="OrthoDB" id="3181812at2"/>
<keyword evidence="7" id="KW-1185">Reference proteome</keyword>
<comment type="similarity">
    <text evidence="1">Belongs to the LysR transcriptional regulatory family.</text>
</comment>
<dbReference type="Pfam" id="PF00126">
    <property type="entry name" value="HTH_1"/>
    <property type="match status" value="1"/>
</dbReference>
<feature type="domain" description="HTH lysR-type" evidence="5">
    <location>
        <begin position="22"/>
        <end position="79"/>
    </location>
</feature>
<dbReference type="AlphaFoldDB" id="S2W3N5"/>
<gene>
    <name evidence="6" type="ORF">HMPREF9306_00503</name>
</gene>
<accession>S2W3N5</accession>
<evidence type="ECO:0000313" key="7">
    <source>
        <dbReference type="Proteomes" id="UP000014417"/>
    </source>
</evidence>
<dbReference type="PROSITE" id="PS50931">
    <property type="entry name" value="HTH_LYSR"/>
    <property type="match status" value="1"/>
</dbReference>
<dbReference type="InterPro" id="IPR036388">
    <property type="entry name" value="WH-like_DNA-bd_sf"/>
</dbReference>
<evidence type="ECO:0000256" key="4">
    <source>
        <dbReference type="ARBA" id="ARBA00023163"/>
    </source>
</evidence>
<proteinExistence type="inferred from homology"/>
<keyword evidence="4" id="KW-0804">Transcription</keyword>
<dbReference type="PANTHER" id="PTHR30346:SF0">
    <property type="entry name" value="HCA OPERON TRANSCRIPTIONAL ACTIVATOR HCAR"/>
    <property type="match status" value="1"/>
</dbReference>
<sequence>MSAQKLLATFKPLVPREKVTKVRFEQLEQIIKIAELGSITQASYELFTSQPSLTKSVAALEQEFGTKVFLRTPHGVQLTADGKEFLRQARSIVALVDHLRASLGNNENARVQSLNVTSQQFDFISGLFLELFLAHKQDSLCFNLQQVDRNEVIESVVEGKSSFGILVRTDLDDKSFMWPADIRSLEVTTLDTGPIYVCVGPKSDYYDADTVPRSEIESGRLLVLDMRISDFPNRYFSTEQLVAFNSVNACQEFLTQTDALLFVSKWTRGCFPEPLRCVPVVPSSDAETQLIAVRRRSEELCAVEQEFMDLLHRHFGKK</sequence>
<evidence type="ECO:0000259" key="5">
    <source>
        <dbReference type="PROSITE" id="PS50931"/>
    </source>
</evidence>